<evidence type="ECO:0000256" key="2">
    <source>
        <dbReference type="ARBA" id="ARBA00023110"/>
    </source>
</evidence>
<sequence>MLTAIILTGLLAQTAPGPAPVPAEARAVIHTDRGDIALTLDAARAPVTSCNFLRYVEAGRYRDARFFRTVVASTNANPHPIDVIQAETTGGSDDPGFGPIALERTRDTGLSHLAGTISMARGGPDSATSSFFIVTQDTPALDFGGGRNADGQGFAAFGRVTSGLDIARAIQASPAEAEQLTPPVKIGSVEMIGQAPAVCRS</sequence>
<dbReference type="EMBL" id="CP062222">
    <property type="protein sequence ID" value="QTC92678.1"/>
    <property type="molecule type" value="Genomic_DNA"/>
</dbReference>
<dbReference type="EC" id="5.2.1.8" evidence="1"/>
<evidence type="ECO:0000313" key="6">
    <source>
        <dbReference type="Proteomes" id="UP000663918"/>
    </source>
</evidence>
<keyword evidence="2" id="KW-0697">Rotamase</keyword>
<dbReference type="InterPro" id="IPR002130">
    <property type="entry name" value="Cyclophilin-type_PPIase_dom"/>
</dbReference>
<dbReference type="KEGG" id="bgoe:IFJ75_07400"/>
<keyword evidence="6" id="KW-1185">Reference proteome</keyword>
<feature type="domain" description="PPIase cyclophilin-type" evidence="4">
    <location>
        <begin position="34"/>
        <end position="194"/>
    </location>
</feature>
<dbReference type="SUPFAM" id="SSF50891">
    <property type="entry name" value="Cyclophilin-like"/>
    <property type="match status" value="1"/>
</dbReference>
<dbReference type="RefSeq" id="WP_207931958.1">
    <property type="nucleotide sequence ID" value="NZ_CP062222.1"/>
</dbReference>
<dbReference type="Proteomes" id="UP000663918">
    <property type="component" value="Chromosome"/>
</dbReference>
<evidence type="ECO:0000259" key="4">
    <source>
        <dbReference type="PROSITE" id="PS50072"/>
    </source>
</evidence>
<dbReference type="AlphaFoldDB" id="A0A975GX88"/>
<proteinExistence type="predicted"/>
<name>A0A975GX88_9CAUL</name>
<evidence type="ECO:0000256" key="1">
    <source>
        <dbReference type="ARBA" id="ARBA00013194"/>
    </source>
</evidence>
<gene>
    <name evidence="5" type="ORF">IFJ75_07400</name>
</gene>
<dbReference type="CDD" id="cd00317">
    <property type="entry name" value="cyclophilin"/>
    <property type="match status" value="1"/>
</dbReference>
<dbReference type="PANTHER" id="PTHR43246">
    <property type="entry name" value="PEPTIDYL-PROLYL CIS-TRANS ISOMERASE CYP38, CHLOROPLASTIC"/>
    <property type="match status" value="1"/>
</dbReference>
<evidence type="ECO:0000313" key="5">
    <source>
        <dbReference type="EMBL" id="QTC92678.1"/>
    </source>
</evidence>
<protein>
    <recommendedName>
        <fullName evidence="1">peptidylprolyl isomerase</fullName>
        <ecNumber evidence="1">5.2.1.8</ecNumber>
    </recommendedName>
</protein>
<dbReference type="Pfam" id="PF00160">
    <property type="entry name" value="Pro_isomerase"/>
    <property type="match status" value="1"/>
</dbReference>
<dbReference type="InterPro" id="IPR044665">
    <property type="entry name" value="E_coli_cyclophilin_A-like"/>
</dbReference>
<dbReference type="InterPro" id="IPR029000">
    <property type="entry name" value="Cyclophilin-like_dom_sf"/>
</dbReference>
<dbReference type="PROSITE" id="PS50072">
    <property type="entry name" value="CSA_PPIASE_2"/>
    <property type="match status" value="1"/>
</dbReference>
<organism evidence="5 6">
    <name type="scientific">Brevundimonas goettingensis</name>
    <dbReference type="NCBI Taxonomy" id="2774190"/>
    <lineage>
        <taxon>Bacteria</taxon>
        <taxon>Pseudomonadati</taxon>
        <taxon>Pseudomonadota</taxon>
        <taxon>Alphaproteobacteria</taxon>
        <taxon>Caulobacterales</taxon>
        <taxon>Caulobacteraceae</taxon>
        <taxon>Brevundimonas</taxon>
    </lineage>
</organism>
<reference evidence="5" key="1">
    <citation type="submission" date="2020-09" db="EMBL/GenBank/DDBJ databases">
        <title>Brevundimonas sp. LVF2 isolated from a puddle in Goettingen, Germany.</title>
        <authorList>
            <person name="Friedrich I."/>
            <person name="Klassen A."/>
            <person name="Hannes N."/>
            <person name="Schneider D."/>
            <person name="Hertel R."/>
            <person name="Daniel R."/>
        </authorList>
    </citation>
    <scope>NUCLEOTIDE SEQUENCE</scope>
    <source>
        <strain evidence="5">LVF2</strain>
    </source>
</reference>
<dbReference type="GO" id="GO:0003755">
    <property type="term" value="F:peptidyl-prolyl cis-trans isomerase activity"/>
    <property type="evidence" value="ECO:0007669"/>
    <property type="project" value="UniProtKB-KW"/>
</dbReference>
<keyword evidence="3 5" id="KW-0413">Isomerase</keyword>
<evidence type="ECO:0000256" key="3">
    <source>
        <dbReference type="ARBA" id="ARBA00023235"/>
    </source>
</evidence>
<dbReference type="Gene3D" id="2.40.100.10">
    <property type="entry name" value="Cyclophilin-like"/>
    <property type="match status" value="1"/>
</dbReference>
<accession>A0A975GX88</accession>